<dbReference type="EMBL" id="SMDC01000003">
    <property type="protein sequence ID" value="TCW37074.1"/>
    <property type="molecule type" value="Genomic_DNA"/>
</dbReference>
<keyword evidence="5" id="KW-0997">Cell inner membrane</keyword>
<protein>
    <recommendedName>
        <fullName evidence="5">Inner membrane-spanning protein YciB</fullName>
    </recommendedName>
</protein>
<feature type="transmembrane region" description="Helical" evidence="5">
    <location>
        <begin position="49"/>
        <end position="68"/>
    </location>
</feature>
<accession>A0A4R4ADV3</accession>
<evidence type="ECO:0000313" key="6">
    <source>
        <dbReference type="EMBL" id="TCW37074.1"/>
    </source>
</evidence>
<dbReference type="PANTHER" id="PTHR36917:SF1">
    <property type="entry name" value="INNER MEMBRANE-SPANNING PROTEIN YCIB"/>
    <property type="match status" value="1"/>
</dbReference>
<organism evidence="6 7">
    <name type="scientific">Marichromatium gracile</name>
    <name type="common">Chromatium gracile</name>
    <dbReference type="NCBI Taxonomy" id="1048"/>
    <lineage>
        <taxon>Bacteria</taxon>
        <taxon>Pseudomonadati</taxon>
        <taxon>Pseudomonadota</taxon>
        <taxon>Gammaproteobacteria</taxon>
        <taxon>Chromatiales</taxon>
        <taxon>Chromatiaceae</taxon>
        <taxon>Marichromatium</taxon>
    </lineage>
</organism>
<feature type="transmembrane region" description="Helical" evidence="5">
    <location>
        <begin position="192"/>
        <end position="211"/>
    </location>
</feature>
<dbReference type="GO" id="GO:0005886">
    <property type="term" value="C:plasma membrane"/>
    <property type="evidence" value="ECO:0007669"/>
    <property type="project" value="UniProtKB-SubCell"/>
</dbReference>
<dbReference type="RefSeq" id="WP_132229117.1">
    <property type="nucleotide sequence ID" value="NZ_NRRH01000026.1"/>
</dbReference>
<evidence type="ECO:0000313" key="7">
    <source>
        <dbReference type="Proteomes" id="UP000295247"/>
    </source>
</evidence>
<evidence type="ECO:0000256" key="3">
    <source>
        <dbReference type="ARBA" id="ARBA00022989"/>
    </source>
</evidence>
<keyword evidence="1 5" id="KW-1003">Cell membrane</keyword>
<evidence type="ECO:0000256" key="4">
    <source>
        <dbReference type="ARBA" id="ARBA00023136"/>
    </source>
</evidence>
<evidence type="ECO:0000256" key="5">
    <source>
        <dbReference type="HAMAP-Rule" id="MF_00189"/>
    </source>
</evidence>
<comment type="caution">
    <text evidence="6">The sequence shown here is derived from an EMBL/GenBank/DDBJ whole genome shotgun (WGS) entry which is preliminary data.</text>
</comment>
<dbReference type="PANTHER" id="PTHR36917">
    <property type="entry name" value="INTRACELLULAR SEPTATION PROTEIN A-RELATED"/>
    <property type="match status" value="1"/>
</dbReference>
<proteinExistence type="inferred from homology"/>
<evidence type="ECO:0000256" key="1">
    <source>
        <dbReference type="ARBA" id="ARBA00022475"/>
    </source>
</evidence>
<feature type="transmembrane region" description="Helical" evidence="5">
    <location>
        <begin position="80"/>
        <end position="101"/>
    </location>
</feature>
<keyword evidence="3 5" id="KW-1133">Transmembrane helix</keyword>
<comment type="similarity">
    <text evidence="5">Belongs to the YciB family.</text>
</comment>
<dbReference type="AlphaFoldDB" id="A0A4R4ADV3"/>
<gene>
    <name evidence="5" type="primary">yciB</name>
    <name evidence="6" type="ORF">EDC29_103271</name>
</gene>
<dbReference type="InterPro" id="IPR006008">
    <property type="entry name" value="YciB"/>
</dbReference>
<feature type="transmembrane region" description="Helical" evidence="5">
    <location>
        <begin position="121"/>
        <end position="147"/>
    </location>
</feature>
<dbReference type="Proteomes" id="UP000295247">
    <property type="component" value="Unassembled WGS sequence"/>
</dbReference>
<comment type="subcellular location">
    <subcellularLocation>
        <location evidence="5">Cell inner membrane</location>
        <topology evidence="5">Multi-pass membrane protein</topology>
    </subcellularLocation>
</comment>
<reference evidence="6 7" key="1">
    <citation type="submission" date="2019-03" db="EMBL/GenBank/DDBJ databases">
        <title>Genomic Encyclopedia of Type Strains, Phase IV (KMG-IV): sequencing the most valuable type-strain genomes for metagenomic binning, comparative biology and taxonomic classification.</title>
        <authorList>
            <person name="Goeker M."/>
        </authorList>
    </citation>
    <scope>NUCLEOTIDE SEQUENCE [LARGE SCALE GENOMIC DNA]</scope>
    <source>
        <strain evidence="6 7">DSM 203</strain>
    </source>
</reference>
<sequence length="224" mass="25080">MKLLIDFFPILLFFVAYKLAGIYVATTVAILAAALQLGWTWWRQRRVETMHLVTLGLLVVFGGMTLALRDPIFVMWKPTIVNWLFAAAFLASQLVGQRTLVERTMGHAVSVEPVVWRRLNLMWVVFFLVLGLTNLFVVYVASGFFAAHQTLLAGSGLASVDLSSCAAQFQGELLALCTSAQASEEIWVNFKLFGMMGMTLVFVLLQAFYLARHIEDEPRPQEAD</sequence>
<name>A0A4R4ADV3_MARGR</name>
<keyword evidence="2 5" id="KW-0812">Transmembrane</keyword>
<keyword evidence="4 5" id="KW-0472">Membrane</keyword>
<dbReference type="Pfam" id="PF04279">
    <property type="entry name" value="IspA"/>
    <property type="match status" value="2"/>
</dbReference>
<comment type="function">
    <text evidence="5">Plays a role in cell envelope biogenesis, maintenance of cell envelope integrity and membrane homeostasis.</text>
</comment>
<dbReference type="HAMAP" id="MF_00189">
    <property type="entry name" value="YciB"/>
    <property type="match status" value="1"/>
</dbReference>
<evidence type="ECO:0000256" key="2">
    <source>
        <dbReference type="ARBA" id="ARBA00022692"/>
    </source>
</evidence>
<feature type="transmembrane region" description="Helical" evidence="5">
    <location>
        <begin position="20"/>
        <end position="42"/>
    </location>
</feature>